<dbReference type="PANTHER" id="PTHR21015">
    <property type="entry name" value="UDP-N-ACETYLGLUCOSAMINE--N-ACETYLMURAMYL-(PENTAPEPTIDE) PYROPHOSPHORYL-UNDECAPRENOL N-ACETYLGLUCOSAMINE TRANSFERASE 1"/>
    <property type="match status" value="1"/>
</dbReference>
<evidence type="ECO:0000313" key="2">
    <source>
        <dbReference type="EMBL" id="CCG52155.1"/>
    </source>
</evidence>
<dbReference type="eggNOG" id="COG0707">
    <property type="taxonomic scope" value="Bacteria"/>
</dbReference>
<sequence length="353" mass="40712">MSNTTFILVTPLNWGLGHASRCIPIIKALKENGFTPVIASDGNSLELLKKEFPEDIFEVLPNYNIEYAKNGKDFKFKIIKQIPRLLLAIAREKKIISKLIKKYPIKGILSDNRFGVYHKSIPSIYITHQIQVLSGNTSWISTKLHQHFIKKFDQCWIPDVKEGLNLSGKLSHVENLPKNCRFIGPLTRFKKESYPVKNDLLIILSGPEPQRTLLEDKLLLELKDYKNPIVLVRGIVENQQVITKDGTLTTYNFMDSKELEKTIHESDKVICRSGYTTIMDLAFLEKKAFFIPTPGQFEQEYLAKKLKKEGSIPSCKQEKFTAEKLHNIDIYTGFRKIDFSKNWAELFSLFKRK</sequence>
<dbReference type="PANTHER" id="PTHR21015:SF22">
    <property type="entry name" value="GLYCOSYLTRANSFERASE"/>
    <property type="match status" value="1"/>
</dbReference>
<dbReference type="SUPFAM" id="SSF53756">
    <property type="entry name" value="UDP-Glycosyltransferase/glycogen phosphorylase"/>
    <property type="match status" value="1"/>
</dbReference>
<organism evidence="2 3">
    <name type="scientific">Flavobacterium indicum (strain DSM 17447 / CIP 109464 / GPTSA100-9)</name>
    <dbReference type="NCBI Taxonomy" id="1094466"/>
    <lineage>
        <taxon>Bacteria</taxon>
        <taxon>Pseudomonadati</taxon>
        <taxon>Bacteroidota</taxon>
        <taxon>Flavobacteriia</taxon>
        <taxon>Flavobacteriales</taxon>
        <taxon>Flavobacteriaceae</taxon>
        <taxon>Flavobacterium</taxon>
    </lineage>
</organism>
<dbReference type="Proteomes" id="UP000007599">
    <property type="component" value="Chromosome I"/>
</dbReference>
<dbReference type="EMBL" id="HE774682">
    <property type="protein sequence ID" value="CCG52155.1"/>
    <property type="molecule type" value="Genomic_DNA"/>
</dbReference>
<feature type="domain" description="Glycosyl transferase family 28 C-terminal" evidence="1">
    <location>
        <begin position="215"/>
        <end position="327"/>
    </location>
</feature>
<dbReference type="PATRIC" id="fig|1094466.5.peg.150"/>
<dbReference type="OrthoDB" id="9803241at2"/>
<keyword evidence="3" id="KW-1185">Reference proteome</keyword>
<dbReference type="STRING" id="1094466.KQS_00780"/>
<dbReference type="Pfam" id="PF04101">
    <property type="entry name" value="Glyco_tran_28_C"/>
    <property type="match status" value="1"/>
</dbReference>
<evidence type="ECO:0000313" key="3">
    <source>
        <dbReference type="Proteomes" id="UP000007599"/>
    </source>
</evidence>
<name>H8XNN8_FLAIG</name>
<evidence type="ECO:0000259" key="1">
    <source>
        <dbReference type="Pfam" id="PF04101"/>
    </source>
</evidence>
<accession>H8XNN8</accession>
<dbReference type="Gene3D" id="3.40.50.2000">
    <property type="entry name" value="Glycogen Phosphorylase B"/>
    <property type="match status" value="1"/>
</dbReference>
<dbReference type="KEGG" id="fin:KQS_00780"/>
<protein>
    <submittedName>
        <fullName evidence="2">Probable glycosyl transferase</fullName>
        <ecNumber evidence="2">2.4.1.-</ecNumber>
    </submittedName>
</protein>
<keyword evidence="2" id="KW-0328">Glycosyltransferase</keyword>
<dbReference type="RefSeq" id="WP_014387299.1">
    <property type="nucleotide sequence ID" value="NC_017025.1"/>
</dbReference>
<dbReference type="InterPro" id="IPR007235">
    <property type="entry name" value="Glyco_trans_28_C"/>
</dbReference>
<gene>
    <name evidence="2" type="ordered locus">KQS_00780</name>
</gene>
<keyword evidence="2" id="KW-0808">Transferase</keyword>
<dbReference type="AlphaFoldDB" id="H8XNN8"/>
<dbReference type="HOGENOM" id="CLU_789629_0_0_10"/>
<dbReference type="EC" id="2.4.1.-" evidence="2"/>
<reference evidence="3" key="2">
    <citation type="submission" date="2012-03" db="EMBL/GenBank/DDBJ databases">
        <title>Complete genome sequence of Flavobacterium indicum GPTSA100-9T, isolated from warm spring water.</title>
        <authorList>
            <person name="Barbier P."/>
            <person name="Houel A."/>
            <person name="Loux V."/>
            <person name="Poulain J."/>
            <person name="Bernardet J.-F."/>
            <person name="Touchon M."/>
            <person name="Duchaud E."/>
        </authorList>
    </citation>
    <scope>NUCLEOTIDE SEQUENCE [LARGE SCALE GENOMIC DNA]</scope>
    <source>
        <strain evidence="3">DSM 17447 / CIP 109464 / GPTSA100-9</strain>
    </source>
</reference>
<dbReference type="GO" id="GO:0016758">
    <property type="term" value="F:hexosyltransferase activity"/>
    <property type="evidence" value="ECO:0007669"/>
    <property type="project" value="InterPro"/>
</dbReference>
<proteinExistence type="predicted"/>
<reference evidence="2 3" key="1">
    <citation type="journal article" date="2012" name="J. Bacteriol.">
        <title>Complete Genome Sequence of Flavobacterium indicum GPSTA100-9T, Isolated from Warm Spring Water.</title>
        <authorList>
            <person name="Barbier P."/>
            <person name="Houel A."/>
            <person name="Loux V."/>
            <person name="Poulain J."/>
            <person name="Bernardet J.F."/>
            <person name="Touchon M."/>
            <person name="Duchaud E."/>
        </authorList>
    </citation>
    <scope>NUCLEOTIDE SEQUENCE [LARGE SCALE GENOMIC DNA]</scope>
    <source>
        <strain evidence="3">DSM 17447 / CIP 109464 / GPTSA100-9</strain>
    </source>
</reference>